<evidence type="ECO:0000313" key="15">
    <source>
        <dbReference type="Proteomes" id="UP000005695"/>
    </source>
</evidence>
<dbReference type="AlphaFoldDB" id="Q1JVK6"/>
<keyword evidence="5" id="KW-0949">S-adenosyl-L-methionine</keyword>
<dbReference type="CDD" id="cd01335">
    <property type="entry name" value="Radical_SAM"/>
    <property type="match status" value="1"/>
</dbReference>
<comment type="similarity">
    <text evidence="3">Belongs to the radical SAM superfamily. KamA family.</text>
</comment>
<evidence type="ECO:0000256" key="7">
    <source>
        <dbReference type="ARBA" id="ARBA00022898"/>
    </source>
</evidence>
<dbReference type="SFLD" id="SFLDG01070">
    <property type="entry name" value="PLP-dependent"/>
    <property type="match status" value="1"/>
</dbReference>
<reference evidence="14" key="2">
    <citation type="submission" date="2006-05" db="EMBL/GenBank/DDBJ databases">
        <title>Sequencing of the draft genome and assembly of Desulfuromonas acetoxidans DSM 684.</title>
        <authorList>
            <consortium name="US DOE Joint Genome Institute (JGI-PGF)"/>
            <person name="Copeland A."/>
            <person name="Lucas S."/>
            <person name="Lapidus A."/>
            <person name="Barry K."/>
            <person name="Detter J.C."/>
            <person name="Glavina del Rio T."/>
            <person name="Hammon N."/>
            <person name="Israni S."/>
            <person name="Dalin E."/>
            <person name="Tice H."/>
            <person name="Bruce D."/>
            <person name="Pitluck S."/>
            <person name="Richardson P."/>
        </authorList>
    </citation>
    <scope>NUCLEOTIDE SEQUENCE [LARGE SCALE GENOMIC DNA]</scope>
    <source>
        <strain evidence="14">DSM 684</strain>
    </source>
</reference>
<dbReference type="PIRSF" id="PIRSF004911">
    <property type="entry name" value="DUF160"/>
    <property type="match status" value="1"/>
</dbReference>
<keyword evidence="6 11" id="KW-0479">Metal-binding</keyword>
<comment type="cofactor">
    <cofactor evidence="2">
        <name>[4Fe-4S] cluster</name>
        <dbReference type="ChEBI" id="CHEBI:49883"/>
    </cofactor>
</comment>
<evidence type="ECO:0000259" key="13">
    <source>
        <dbReference type="PROSITE" id="PS51918"/>
    </source>
</evidence>
<feature type="binding site" evidence="11">
    <location>
        <position position="110"/>
    </location>
    <ligand>
        <name>[4Fe-4S] cluster</name>
        <dbReference type="ChEBI" id="CHEBI:49883"/>
        <note>4Fe-4S-S-AdoMet</note>
    </ligand>
</feature>
<evidence type="ECO:0000256" key="6">
    <source>
        <dbReference type="ARBA" id="ARBA00022723"/>
    </source>
</evidence>
<dbReference type="PANTHER" id="PTHR30538:SF1">
    <property type="entry name" value="L-LYSINE 2,3-AMINOMUTASE"/>
    <property type="match status" value="1"/>
</dbReference>
<dbReference type="PANTHER" id="PTHR30538">
    <property type="entry name" value="LYSINE 2,3-AMINOMUTASE-RELATED"/>
    <property type="match status" value="1"/>
</dbReference>
<evidence type="ECO:0000256" key="12">
    <source>
        <dbReference type="PIRSR" id="PIRSR603739-50"/>
    </source>
</evidence>
<evidence type="ECO:0000256" key="10">
    <source>
        <dbReference type="ARBA" id="ARBA00023235"/>
    </source>
</evidence>
<feature type="modified residue" description="N6-(pyridoxal phosphate)lysine" evidence="12">
    <location>
        <position position="315"/>
    </location>
</feature>
<dbReference type="GO" id="GO:0046872">
    <property type="term" value="F:metal ion binding"/>
    <property type="evidence" value="ECO:0007669"/>
    <property type="project" value="UniProtKB-KW"/>
</dbReference>
<dbReference type="Pfam" id="PF12544">
    <property type="entry name" value="LAM_C"/>
    <property type="match status" value="1"/>
</dbReference>
<comment type="cofactor">
    <cofactor evidence="1 12">
        <name>pyridoxal 5'-phosphate</name>
        <dbReference type="ChEBI" id="CHEBI:597326"/>
    </cofactor>
</comment>
<dbReference type="EMBL" id="AAEW02000037">
    <property type="protein sequence ID" value="EAT14264.1"/>
    <property type="molecule type" value="Genomic_DNA"/>
</dbReference>
<dbReference type="InterPro" id="IPR013785">
    <property type="entry name" value="Aldolase_TIM"/>
</dbReference>
<dbReference type="Proteomes" id="UP000005695">
    <property type="component" value="Unassembled WGS sequence"/>
</dbReference>
<keyword evidence="4 11" id="KW-0004">4Fe-4S</keyword>
<proteinExistence type="inferred from homology"/>
<keyword evidence="10" id="KW-0413">Isomerase</keyword>
<organism evidence="14 15">
    <name type="scientific">Desulfuromonas acetoxidans (strain DSM 684 / 11070)</name>
    <dbReference type="NCBI Taxonomy" id="281689"/>
    <lineage>
        <taxon>Bacteria</taxon>
        <taxon>Pseudomonadati</taxon>
        <taxon>Thermodesulfobacteriota</taxon>
        <taxon>Desulfuromonadia</taxon>
        <taxon>Desulfuromonadales</taxon>
        <taxon>Desulfuromonadaceae</taxon>
        <taxon>Desulfuromonas</taxon>
    </lineage>
</organism>
<evidence type="ECO:0000256" key="5">
    <source>
        <dbReference type="ARBA" id="ARBA00022691"/>
    </source>
</evidence>
<dbReference type="InterPro" id="IPR003739">
    <property type="entry name" value="Lys_aminomutase/Glu_NH3_mut"/>
</dbReference>
<gene>
    <name evidence="14" type="ORF">Dace_0114</name>
</gene>
<feature type="binding site" evidence="11">
    <location>
        <position position="107"/>
    </location>
    <ligand>
        <name>[4Fe-4S] cluster</name>
        <dbReference type="ChEBI" id="CHEBI:49883"/>
        <note>4Fe-4S-S-AdoMet</note>
    </ligand>
</feature>
<dbReference type="InterPro" id="IPR025895">
    <property type="entry name" value="LAM_C_dom"/>
</dbReference>
<evidence type="ECO:0000256" key="9">
    <source>
        <dbReference type="ARBA" id="ARBA00023014"/>
    </source>
</evidence>
<dbReference type="GO" id="GO:0016853">
    <property type="term" value="F:isomerase activity"/>
    <property type="evidence" value="ECO:0007669"/>
    <property type="project" value="UniProtKB-KW"/>
</dbReference>
<keyword evidence="9 11" id="KW-0411">Iron-sulfur</keyword>
<dbReference type="NCBIfam" id="TIGR00238">
    <property type="entry name" value="KamA family radical SAM protein"/>
    <property type="match status" value="1"/>
</dbReference>
<dbReference type="Pfam" id="PF04055">
    <property type="entry name" value="Radical_SAM"/>
    <property type="match status" value="1"/>
</dbReference>
<feature type="domain" description="Radical SAM core" evidence="13">
    <location>
        <begin position="89"/>
        <end position="313"/>
    </location>
</feature>
<keyword evidence="7 12" id="KW-0663">Pyridoxal phosphate</keyword>
<evidence type="ECO:0000256" key="3">
    <source>
        <dbReference type="ARBA" id="ARBA00008703"/>
    </source>
</evidence>
<evidence type="ECO:0000256" key="1">
    <source>
        <dbReference type="ARBA" id="ARBA00001933"/>
    </source>
</evidence>
<dbReference type="RefSeq" id="WP_006003103.1">
    <property type="nucleotide sequence ID" value="NZ_AAEW02000037.1"/>
</dbReference>
<evidence type="ECO:0000256" key="11">
    <source>
        <dbReference type="PIRSR" id="PIRSR004911-1"/>
    </source>
</evidence>
<evidence type="ECO:0000256" key="4">
    <source>
        <dbReference type="ARBA" id="ARBA00022485"/>
    </source>
</evidence>
<dbReference type="PROSITE" id="PS51918">
    <property type="entry name" value="RADICAL_SAM"/>
    <property type="match status" value="1"/>
</dbReference>
<protein>
    <recommendedName>
        <fullName evidence="13">Radical SAM core domain-containing protein</fullName>
    </recommendedName>
</protein>
<keyword evidence="15" id="KW-1185">Reference proteome</keyword>
<dbReference type="SUPFAM" id="SSF102114">
    <property type="entry name" value="Radical SAM enzymes"/>
    <property type="match status" value="1"/>
</dbReference>
<dbReference type="InterPro" id="IPR058240">
    <property type="entry name" value="rSAM_sf"/>
</dbReference>
<accession>Q1JVK6</accession>
<evidence type="ECO:0000256" key="2">
    <source>
        <dbReference type="ARBA" id="ARBA00001966"/>
    </source>
</evidence>
<dbReference type="InterPro" id="IPR007197">
    <property type="entry name" value="rSAM"/>
</dbReference>
<name>Q1JVK6_DESA6</name>
<evidence type="ECO:0000256" key="8">
    <source>
        <dbReference type="ARBA" id="ARBA00023004"/>
    </source>
</evidence>
<keyword evidence="8" id="KW-0408">Iron</keyword>
<dbReference type="GO" id="GO:0051539">
    <property type="term" value="F:4 iron, 4 sulfur cluster binding"/>
    <property type="evidence" value="ECO:0007669"/>
    <property type="project" value="UniProtKB-KW"/>
</dbReference>
<dbReference type="OrthoDB" id="9768064at2"/>
<comment type="caution">
    <text evidence="14">The sequence shown here is derived from an EMBL/GenBank/DDBJ whole genome shotgun (WGS) entry which is preliminary data.</text>
</comment>
<dbReference type="SFLD" id="SFLDS00029">
    <property type="entry name" value="Radical_SAM"/>
    <property type="match status" value="1"/>
</dbReference>
<dbReference type="Gene3D" id="3.20.20.70">
    <property type="entry name" value="Aldolase class I"/>
    <property type="match status" value="1"/>
</dbReference>
<sequence>MELWQERSRNSILCSDLVAQRFGLDSHALAQVVERYPMRITPHQFELIRQADDPLGCQVIPDPRELLDDSLLVDPLNEEQLSPVPHLVHRYPYRVLLLVAGSCFSYCRFCTRKRKVGCSSMSVSLGDILKGIDYIAEHPEVNEVILSGGDPLTMSDRLLDDVLARLSRIPHLQVVRIGSRAPVVMPERITDALCALLRRYQPVYFLTHFNHPREITEATVEACQRLVRSGVIVANQTVLLRGVNDNSETLFKLFHTLYRLQIRPYYLHQMDLTCGTSHFRTRLEDGIAIMDDLRGPLSGLAVPSYIVDLPGGHGKVPVTPDYVQRLGDHARLRAADGTLVDYPQS</sequence>
<reference evidence="14" key="1">
    <citation type="submission" date="2006-05" db="EMBL/GenBank/DDBJ databases">
        <title>Annotation of the draft genome assembly of Desulfuromonas acetoxidans DSM 684.</title>
        <authorList>
            <consortium name="US DOE Joint Genome Institute (JGI-ORNL)"/>
            <person name="Larimer F."/>
            <person name="Land M."/>
            <person name="Hauser L."/>
        </authorList>
    </citation>
    <scope>NUCLEOTIDE SEQUENCE [LARGE SCALE GENOMIC DNA]</scope>
    <source>
        <strain evidence="14">DSM 684</strain>
    </source>
</reference>
<feature type="binding site" evidence="11">
    <location>
        <position position="103"/>
    </location>
    <ligand>
        <name>[4Fe-4S] cluster</name>
        <dbReference type="ChEBI" id="CHEBI:49883"/>
        <note>4Fe-4S-S-AdoMet</note>
    </ligand>
</feature>
<evidence type="ECO:0000313" key="14">
    <source>
        <dbReference type="EMBL" id="EAT14264.1"/>
    </source>
</evidence>